<dbReference type="AlphaFoldDB" id="A0A840WLI6"/>
<accession>A0A840WLI6</accession>
<name>A0A840WLI6_9ACTN</name>
<dbReference type="EMBL" id="JACHDO010000001">
    <property type="protein sequence ID" value="MBB5490968.1"/>
    <property type="molecule type" value="Genomic_DNA"/>
</dbReference>
<evidence type="ECO:0000313" key="1">
    <source>
        <dbReference type="EMBL" id="MBB5490968.1"/>
    </source>
</evidence>
<reference evidence="1 2" key="1">
    <citation type="submission" date="2020-08" db="EMBL/GenBank/DDBJ databases">
        <title>Sequencing the genomes of 1000 actinobacteria strains.</title>
        <authorList>
            <person name="Klenk H.-P."/>
        </authorList>
    </citation>
    <scope>NUCLEOTIDE SEQUENCE [LARGE SCALE GENOMIC DNA]</scope>
    <source>
        <strain evidence="1 2">DSM 44598</strain>
    </source>
</reference>
<organism evidence="1 2">
    <name type="scientific">Nocardiopsis metallicus</name>
    <dbReference type="NCBI Taxonomy" id="179819"/>
    <lineage>
        <taxon>Bacteria</taxon>
        <taxon>Bacillati</taxon>
        <taxon>Actinomycetota</taxon>
        <taxon>Actinomycetes</taxon>
        <taxon>Streptosporangiales</taxon>
        <taxon>Nocardiopsidaceae</taxon>
        <taxon>Nocardiopsis</taxon>
    </lineage>
</organism>
<comment type="caution">
    <text evidence="1">The sequence shown here is derived from an EMBL/GenBank/DDBJ whole genome shotgun (WGS) entry which is preliminary data.</text>
</comment>
<evidence type="ECO:0000313" key="2">
    <source>
        <dbReference type="Proteomes" id="UP000579647"/>
    </source>
</evidence>
<proteinExistence type="predicted"/>
<sequence length="70" mass="8291">MLTLLRNLFTSKPDLQREDRYQQLLRDLDQFRQTGDLDRFQGLYGVSPYLPHRTIARECGITARHHANAY</sequence>
<keyword evidence="2" id="KW-1185">Reference proteome</keyword>
<protein>
    <submittedName>
        <fullName evidence="1">Uncharacterized protein</fullName>
    </submittedName>
</protein>
<dbReference type="Proteomes" id="UP000579647">
    <property type="component" value="Unassembled WGS sequence"/>
</dbReference>
<gene>
    <name evidence="1" type="ORF">HNR07_002105</name>
</gene>